<dbReference type="SUPFAM" id="SSF46894">
    <property type="entry name" value="C-terminal effector domain of the bipartite response regulators"/>
    <property type="match status" value="1"/>
</dbReference>
<sequence length="81" mass="9317">MDLSPTEMKVLRVLWEAHGKVLSRETLMRKAGLDVSSARRVDSSMVVLRRVLGPDSLRTVRQRGWMLTEEGHLLAKRFLGW</sequence>
<dbReference type="InterPro" id="IPR016032">
    <property type="entry name" value="Sig_transdc_resp-reg_C-effctor"/>
</dbReference>
<dbReference type="GO" id="GO:0000160">
    <property type="term" value="P:phosphorelay signal transduction system"/>
    <property type="evidence" value="ECO:0007669"/>
    <property type="project" value="InterPro"/>
</dbReference>
<dbReference type="SMART" id="SM00862">
    <property type="entry name" value="Trans_reg_C"/>
    <property type="match status" value="1"/>
</dbReference>
<evidence type="ECO:0000313" key="3">
    <source>
        <dbReference type="EMBL" id="CAB4560918.1"/>
    </source>
</evidence>
<dbReference type="PROSITE" id="PS51755">
    <property type="entry name" value="OMPR_PHOB"/>
    <property type="match status" value="1"/>
</dbReference>
<reference evidence="3" key="1">
    <citation type="submission" date="2020-05" db="EMBL/GenBank/DDBJ databases">
        <authorList>
            <person name="Chiriac C."/>
            <person name="Salcher M."/>
            <person name="Ghai R."/>
            <person name="Kavagutti S V."/>
        </authorList>
    </citation>
    <scope>NUCLEOTIDE SEQUENCE</scope>
</reference>
<feature type="domain" description="OmpR/PhoB-type" evidence="2">
    <location>
        <begin position="1"/>
        <end position="69"/>
    </location>
</feature>
<dbReference type="GO" id="GO:0006355">
    <property type="term" value="P:regulation of DNA-templated transcription"/>
    <property type="evidence" value="ECO:0007669"/>
    <property type="project" value="InterPro"/>
</dbReference>
<dbReference type="Gene3D" id="1.10.10.10">
    <property type="entry name" value="Winged helix-like DNA-binding domain superfamily/Winged helix DNA-binding domain"/>
    <property type="match status" value="1"/>
</dbReference>
<evidence type="ECO:0000256" key="1">
    <source>
        <dbReference type="ARBA" id="ARBA00023125"/>
    </source>
</evidence>
<organism evidence="3">
    <name type="scientific">freshwater metagenome</name>
    <dbReference type="NCBI Taxonomy" id="449393"/>
    <lineage>
        <taxon>unclassified sequences</taxon>
        <taxon>metagenomes</taxon>
        <taxon>ecological metagenomes</taxon>
    </lineage>
</organism>
<accession>A0A6J6DHN8</accession>
<dbReference type="GO" id="GO:0003677">
    <property type="term" value="F:DNA binding"/>
    <property type="evidence" value="ECO:0007669"/>
    <property type="project" value="UniProtKB-KW"/>
</dbReference>
<dbReference type="InterPro" id="IPR001867">
    <property type="entry name" value="OmpR/PhoB-type_DNA-bd"/>
</dbReference>
<gene>
    <name evidence="3" type="ORF">UFOPK1572_00830</name>
</gene>
<dbReference type="AlphaFoldDB" id="A0A6J6DHN8"/>
<dbReference type="Pfam" id="PF00486">
    <property type="entry name" value="Trans_reg_C"/>
    <property type="match status" value="1"/>
</dbReference>
<evidence type="ECO:0000259" key="2">
    <source>
        <dbReference type="PROSITE" id="PS51755"/>
    </source>
</evidence>
<proteinExistence type="predicted"/>
<dbReference type="EMBL" id="CAEZTC010000093">
    <property type="protein sequence ID" value="CAB4560918.1"/>
    <property type="molecule type" value="Genomic_DNA"/>
</dbReference>
<keyword evidence="1" id="KW-0238">DNA-binding</keyword>
<name>A0A6J6DHN8_9ZZZZ</name>
<dbReference type="InterPro" id="IPR036388">
    <property type="entry name" value="WH-like_DNA-bd_sf"/>
</dbReference>
<protein>
    <submittedName>
        <fullName evidence="3">Unannotated protein</fullName>
    </submittedName>
</protein>